<keyword evidence="7" id="KW-1185">Reference proteome</keyword>
<evidence type="ECO:0000256" key="2">
    <source>
        <dbReference type="ARBA" id="ARBA00022692"/>
    </source>
</evidence>
<dbReference type="STRING" id="188477.A0A3S1HWZ3"/>
<dbReference type="SUPFAM" id="SSF48652">
    <property type="entry name" value="Tetraspanin"/>
    <property type="match status" value="1"/>
</dbReference>
<comment type="caution">
    <text evidence="6">The sequence shown here is derived from an EMBL/GenBank/DDBJ whole genome shotgun (WGS) entry which is preliminary data.</text>
</comment>
<dbReference type="AlphaFoldDB" id="A0A3S1HWZ3"/>
<dbReference type="EMBL" id="RQTK01000100">
    <property type="protein sequence ID" value="RUS87817.1"/>
    <property type="molecule type" value="Genomic_DNA"/>
</dbReference>
<dbReference type="GO" id="GO:0005886">
    <property type="term" value="C:plasma membrane"/>
    <property type="evidence" value="ECO:0007669"/>
    <property type="project" value="TreeGrafter"/>
</dbReference>
<evidence type="ECO:0000256" key="5">
    <source>
        <dbReference type="SAM" id="Phobius"/>
    </source>
</evidence>
<gene>
    <name evidence="6" type="ORF">EGW08_004416</name>
</gene>
<evidence type="ECO:0000313" key="7">
    <source>
        <dbReference type="Proteomes" id="UP000271974"/>
    </source>
</evidence>
<dbReference type="Proteomes" id="UP000271974">
    <property type="component" value="Unassembled WGS sequence"/>
</dbReference>
<reference evidence="6 7" key="1">
    <citation type="submission" date="2019-01" db="EMBL/GenBank/DDBJ databases">
        <title>A draft genome assembly of the solar-powered sea slug Elysia chlorotica.</title>
        <authorList>
            <person name="Cai H."/>
            <person name="Li Q."/>
            <person name="Fang X."/>
            <person name="Li J."/>
            <person name="Curtis N.E."/>
            <person name="Altenburger A."/>
            <person name="Shibata T."/>
            <person name="Feng M."/>
            <person name="Maeda T."/>
            <person name="Schwartz J.A."/>
            <person name="Shigenobu S."/>
            <person name="Lundholm N."/>
            <person name="Nishiyama T."/>
            <person name="Yang H."/>
            <person name="Hasebe M."/>
            <person name="Li S."/>
            <person name="Pierce S.K."/>
            <person name="Wang J."/>
        </authorList>
    </citation>
    <scope>NUCLEOTIDE SEQUENCE [LARGE SCALE GENOMIC DNA]</scope>
    <source>
        <strain evidence="6">EC2010</strain>
        <tissue evidence="6">Whole organism of an adult</tissue>
    </source>
</reference>
<dbReference type="InterPro" id="IPR008952">
    <property type="entry name" value="Tetraspanin_EC2_sf"/>
</dbReference>
<keyword evidence="4 5" id="KW-0472">Membrane</keyword>
<evidence type="ECO:0000256" key="4">
    <source>
        <dbReference type="ARBA" id="ARBA00023136"/>
    </source>
</evidence>
<feature type="transmembrane region" description="Helical" evidence="5">
    <location>
        <begin position="12"/>
        <end position="34"/>
    </location>
</feature>
<dbReference type="InterPro" id="IPR018499">
    <property type="entry name" value="Tetraspanin/Peripherin"/>
</dbReference>
<name>A0A3S1HWZ3_ELYCH</name>
<accession>A0A3S1HWZ3</accession>
<keyword evidence="3 5" id="KW-1133">Transmembrane helix</keyword>
<dbReference type="PANTHER" id="PTHR19282:SF527">
    <property type="entry name" value="TETRASPANIN"/>
    <property type="match status" value="1"/>
</dbReference>
<feature type="transmembrane region" description="Helical" evidence="5">
    <location>
        <begin position="54"/>
        <end position="74"/>
    </location>
</feature>
<protein>
    <submittedName>
        <fullName evidence="6">Uncharacterized protein</fullName>
    </submittedName>
</protein>
<dbReference type="PRINTS" id="PR00259">
    <property type="entry name" value="TMFOUR"/>
</dbReference>
<organism evidence="6 7">
    <name type="scientific">Elysia chlorotica</name>
    <name type="common">Eastern emerald elysia</name>
    <name type="synonym">Sea slug</name>
    <dbReference type="NCBI Taxonomy" id="188477"/>
    <lineage>
        <taxon>Eukaryota</taxon>
        <taxon>Metazoa</taxon>
        <taxon>Spiralia</taxon>
        <taxon>Lophotrochozoa</taxon>
        <taxon>Mollusca</taxon>
        <taxon>Gastropoda</taxon>
        <taxon>Heterobranchia</taxon>
        <taxon>Euthyneura</taxon>
        <taxon>Panpulmonata</taxon>
        <taxon>Sacoglossa</taxon>
        <taxon>Placobranchoidea</taxon>
        <taxon>Plakobranchidae</taxon>
        <taxon>Elysia</taxon>
    </lineage>
</organism>
<dbReference type="PANTHER" id="PTHR19282">
    <property type="entry name" value="TETRASPANIN"/>
    <property type="match status" value="1"/>
</dbReference>
<evidence type="ECO:0000256" key="3">
    <source>
        <dbReference type="ARBA" id="ARBA00022989"/>
    </source>
</evidence>
<evidence type="ECO:0000256" key="1">
    <source>
        <dbReference type="ARBA" id="ARBA00004141"/>
    </source>
</evidence>
<dbReference type="Gene3D" id="1.10.1450.10">
    <property type="entry name" value="Tetraspanin"/>
    <property type="match status" value="1"/>
</dbReference>
<proteinExistence type="predicted"/>
<keyword evidence="2 5" id="KW-0812">Transmembrane</keyword>
<feature type="transmembrane region" description="Helical" evidence="5">
    <location>
        <begin position="86"/>
        <end position="111"/>
    </location>
</feature>
<evidence type="ECO:0000313" key="6">
    <source>
        <dbReference type="EMBL" id="RUS87817.1"/>
    </source>
</evidence>
<dbReference type="OrthoDB" id="438211at2759"/>
<dbReference type="Pfam" id="PF00335">
    <property type="entry name" value="Tetraspanin"/>
    <property type="match status" value="1"/>
</dbReference>
<comment type="subcellular location">
    <subcellularLocation>
        <location evidence="1">Membrane</location>
        <topology evidence="1">Multi-pass membrane protein</topology>
    </subcellularLocation>
</comment>
<sequence length="220" mass="23578">MGLEGGSNLMKYALIFLNTLGLIGGGVAIGVGVWSLVADYGSRDLASVTGSKLYEAACILVIVGGGLVALLSLIGCCGACMENRRLLTFYSAGLSIIFILFVTAAVVGFFYKDKLEEKLEEEMTSTLLERYDVDIDTNDENQDVTDVWNKIQSKLKCCGVSGGLTSSTPGTCGNRASGSRAKYNFRKIMSPPLAATLMEVTHLTNVLELIRSTVSHPKQM</sequence>